<dbReference type="Gene3D" id="3.10.450.50">
    <property type="match status" value="1"/>
</dbReference>
<dbReference type="AlphaFoldDB" id="A0A1W9YWP3"/>
<dbReference type="SUPFAM" id="SSF54427">
    <property type="entry name" value="NTF2-like"/>
    <property type="match status" value="1"/>
</dbReference>
<comment type="caution">
    <text evidence="3">The sequence shown here is derived from an EMBL/GenBank/DDBJ whole genome shotgun (WGS) entry which is preliminary data.</text>
</comment>
<dbReference type="RefSeq" id="WP_083059199.1">
    <property type="nucleotide sequence ID" value="NZ_JACKVM010000008.1"/>
</dbReference>
<dbReference type="Proteomes" id="UP000192366">
    <property type="component" value="Unassembled WGS sequence"/>
</dbReference>
<dbReference type="PANTHER" id="PTHR41252:SF1">
    <property type="entry name" value="BLR2505 PROTEIN"/>
    <property type="match status" value="1"/>
</dbReference>
<accession>A0A1W9YWP3</accession>
<feature type="domain" description="SnoaL-like" evidence="2">
    <location>
        <begin position="42"/>
        <end position="136"/>
    </location>
</feature>
<evidence type="ECO:0000313" key="4">
    <source>
        <dbReference type="Proteomes" id="UP000192366"/>
    </source>
</evidence>
<feature type="signal peptide" evidence="1">
    <location>
        <begin position="1"/>
        <end position="25"/>
    </location>
</feature>
<dbReference type="Pfam" id="PF12680">
    <property type="entry name" value="SnoaL_2"/>
    <property type="match status" value="1"/>
</dbReference>
<gene>
    <name evidence="3" type="ORF">BST17_14505</name>
</gene>
<reference evidence="3 4" key="1">
    <citation type="submission" date="2017-02" db="EMBL/GenBank/DDBJ databases">
        <title>The new phylogeny of genus Mycobacterium.</title>
        <authorList>
            <person name="Tortoli E."/>
            <person name="Trovato A."/>
            <person name="Cirillo D.M."/>
        </authorList>
    </citation>
    <scope>NUCLEOTIDE SEQUENCE [LARGE SCALE GENOMIC DNA]</scope>
    <source>
        <strain evidence="3 4">DSM 45578</strain>
    </source>
</reference>
<evidence type="ECO:0000256" key="1">
    <source>
        <dbReference type="SAM" id="SignalP"/>
    </source>
</evidence>
<dbReference type="EMBL" id="MVHJ01000010">
    <property type="protein sequence ID" value="ORA04484.1"/>
    <property type="molecule type" value="Genomic_DNA"/>
</dbReference>
<dbReference type="InterPro" id="IPR037401">
    <property type="entry name" value="SnoaL-like"/>
</dbReference>
<dbReference type="STRING" id="564198.BST17_14505"/>
<dbReference type="OrthoDB" id="6657864at2"/>
<feature type="chain" id="PRO_5012190934" description="SnoaL-like domain-containing protein" evidence="1">
    <location>
        <begin position="26"/>
        <end position="155"/>
    </location>
</feature>
<dbReference type="InterPro" id="IPR032710">
    <property type="entry name" value="NTF2-like_dom_sf"/>
</dbReference>
<evidence type="ECO:0000313" key="3">
    <source>
        <dbReference type="EMBL" id="ORA04484.1"/>
    </source>
</evidence>
<keyword evidence="4" id="KW-1185">Reference proteome</keyword>
<dbReference type="PANTHER" id="PTHR41252">
    <property type="entry name" value="BLR2505 PROTEIN"/>
    <property type="match status" value="1"/>
</dbReference>
<protein>
    <recommendedName>
        <fullName evidence="2">SnoaL-like domain-containing protein</fullName>
    </recommendedName>
</protein>
<name>A0A1W9YWP3_MYCBA</name>
<sequence length="155" mass="16871">MPLLTKTLALLVLMFAGTILPTAAASDNAQIIRDGFARGVGGPDSFYALLAQDVHWTVARAEGASTYTSRQEFLDRGAKPVLDRLTGPIQAQVHELIVDGDQVVARWRGTATARDGRPYTNEYAWAMTMRGGEITQVVAYLDLVALDDLIQRVPV</sequence>
<evidence type="ECO:0000259" key="2">
    <source>
        <dbReference type="Pfam" id="PF12680"/>
    </source>
</evidence>
<keyword evidence="1" id="KW-0732">Signal</keyword>
<organism evidence="3 4">
    <name type="scientific">Mycolicibacterium bacteremicum</name>
    <name type="common">Mycobacterium bacteremicum</name>
    <dbReference type="NCBI Taxonomy" id="564198"/>
    <lineage>
        <taxon>Bacteria</taxon>
        <taxon>Bacillati</taxon>
        <taxon>Actinomycetota</taxon>
        <taxon>Actinomycetes</taxon>
        <taxon>Mycobacteriales</taxon>
        <taxon>Mycobacteriaceae</taxon>
        <taxon>Mycolicibacterium</taxon>
    </lineage>
</organism>
<proteinExistence type="predicted"/>